<feature type="compositionally biased region" description="Basic and acidic residues" evidence="1">
    <location>
        <begin position="63"/>
        <end position="76"/>
    </location>
</feature>
<proteinExistence type="predicted"/>
<sequence>MPGLRNLGQFPTFMVDIITSGVTAMGVDKAPTEKGKQAARGLHESAAKEEKKVEAQKGSDLAKGAERFEERSRSSDGKGAGAKQKPKR</sequence>
<feature type="compositionally biased region" description="Basic and acidic residues" evidence="1">
    <location>
        <begin position="32"/>
        <end position="57"/>
    </location>
</feature>
<keyword evidence="3" id="KW-1185">Reference proteome</keyword>
<name>A0ABS4R2D7_9HYPH</name>
<evidence type="ECO:0000313" key="3">
    <source>
        <dbReference type="Proteomes" id="UP000730739"/>
    </source>
</evidence>
<dbReference type="Proteomes" id="UP000730739">
    <property type="component" value="Unassembled WGS sequence"/>
</dbReference>
<dbReference type="EMBL" id="JAGILA010000004">
    <property type="protein sequence ID" value="MBP2237072.1"/>
    <property type="molecule type" value="Genomic_DNA"/>
</dbReference>
<gene>
    <name evidence="2" type="ORF">J2Z31_003586</name>
</gene>
<protein>
    <submittedName>
        <fullName evidence="2">Uncharacterized protein</fullName>
    </submittedName>
</protein>
<comment type="caution">
    <text evidence="2">The sequence shown here is derived from an EMBL/GenBank/DDBJ whole genome shotgun (WGS) entry which is preliminary data.</text>
</comment>
<reference evidence="2 3" key="1">
    <citation type="submission" date="2021-03" db="EMBL/GenBank/DDBJ databases">
        <title>Genomic Encyclopedia of Type Strains, Phase IV (KMG-IV): sequencing the most valuable type-strain genomes for metagenomic binning, comparative biology and taxonomic classification.</title>
        <authorList>
            <person name="Goeker M."/>
        </authorList>
    </citation>
    <scope>NUCLEOTIDE SEQUENCE [LARGE SCALE GENOMIC DNA]</scope>
    <source>
        <strain evidence="2 3">DSM 13372</strain>
    </source>
</reference>
<organism evidence="2 3">
    <name type="scientific">Sinorhizobium kostiense</name>
    <dbReference type="NCBI Taxonomy" id="76747"/>
    <lineage>
        <taxon>Bacteria</taxon>
        <taxon>Pseudomonadati</taxon>
        <taxon>Pseudomonadota</taxon>
        <taxon>Alphaproteobacteria</taxon>
        <taxon>Hyphomicrobiales</taxon>
        <taxon>Rhizobiaceae</taxon>
        <taxon>Sinorhizobium/Ensifer group</taxon>
        <taxon>Sinorhizobium</taxon>
    </lineage>
</organism>
<evidence type="ECO:0000256" key="1">
    <source>
        <dbReference type="SAM" id="MobiDB-lite"/>
    </source>
</evidence>
<accession>A0ABS4R2D7</accession>
<feature type="region of interest" description="Disordered" evidence="1">
    <location>
        <begin position="32"/>
        <end position="88"/>
    </location>
</feature>
<evidence type="ECO:0000313" key="2">
    <source>
        <dbReference type="EMBL" id="MBP2237072.1"/>
    </source>
</evidence>